<protein>
    <submittedName>
        <fullName evidence="2">Uncharacterized protein</fullName>
    </submittedName>
</protein>
<evidence type="ECO:0000313" key="3">
    <source>
        <dbReference type="Proteomes" id="UP000015347"/>
    </source>
</evidence>
<dbReference type="Proteomes" id="UP000015347">
    <property type="component" value="Unassembled WGS sequence"/>
</dbReference>
<feature type="compositionally biased region" description="Low complexity" evidence="1">
    <location>
        <begin position="239"/>
        <end position="253"/>
    </location>
</feature>
<feature type="region of interest" description="Disordered" evidence="1">
    <location>
        <begin position="232"/>
        <end position="273"/>
    </location>
</feature>
<dbReference type="STRING" id="1123237.Salmuc_00820"/>
<comment type="caution">
    <text evidence="2">The sequence shown here is derived from an EMBL/GenBank/DDBJ whole genome shotgun (WGS) entry which is preliminary data.</text>
</comment>
<dbReference type="HOGENOM" id="CLU_1018986_0_0_5"/>
<evidence type="ECO:0000313" key="2">
    <source>
        <dbReference type="EMBL" id="EPX86004.1"/>
    </source>
</evidence>
<name>S9SI43_9RHOB</name>
<evidence type="ECO:0000256" key="1">
    <source>
        <dbReference type="SAM" id="MobiDB-lite"/>
    </source>
</evidence>
<sequence>MAILAGMATPAVAAPVPLSLDAPGTPAVVKVFDNRIQSTNDLPTLELRRLRRRMQDGDRLSFQEMRSLADAGDGLAAFRYGQWLVEMDDPEVLPAAALYFASAAYTDRDYAVRPLIEILERGDLGMSDKRLDHLENALRAFAIRGNPHASAALARFYEKGSPFGRHPDRAQSLLVEMAEAGDHEAAMTLVTKTMSGKADLPEQRLRGLLGQVVENAETLGRKSVAKTLLRRLDNGPPETATTAGGTDAADATGVQRREDGGSTGIFAAGSEDG</sequence>
<proteinExistence type="predicted"/>
<dbReference type="EMBL" id="APVH01000005">
    <property type="protein sequence ID" value="EPX86004.1"/>
    <property type="molecule type" value="Genomic_DNA"/>
</dbReference>
<gene>
    <name evidence="2" type="ORF">Salmuc_00820</name>
</gene>
<dbReference type="InterPro" id="IPR011990">
    <property type="entry name" value="TPR-like_helical_dom_sf"/>
</dbReference>
<dbReference type="AlphaFoldDB" id="S9SI43"/>
<keyword evidence="3" id="KW-1185">Reference proteome</keyword>
<organism evidence="2 3">
    <name type="scientific">Salipiger mucosus DSM 16094</name>
    <dbReference type="NCBI Taxonomy" id="1123237"/>
    <lineage>
        <taxon>Bacteria</taxon>
        <taxon>Pseudomonadati</taxon>
        <taxon>Pseudomonadota</taxon>
        <taxon>Alphaproteobacteria</taxon>
        <taxon>Rhodobacterales</taxon>
        <taxon>Roseobacteraceae</taxon>
        <taxon>Salipiger</taxon>
    </lineage>
</organism>
<accession>S9SI43</accession>
<reference evidence="3" key="1">
    <citation type="journal article" date="2014" name="Stand. Genomic Sci.">
        <title>Genome sequence of the exopolysaccharide-producing Salipiger mucosus type strain (DSM 16094(T)), a moderately halophilic member of the Roseobacter clade.</title>
        <authorList>
            <person name="Riedel T."/>
            <person name="Spring S."/>
            <person name="Fiebig A."/>
            <person name="Petersen J."/>
            <person name="Kyrpides N.C."/>
            <person name="Goker M."/>
            <person name="Klenk H.P."/>
        </authorList>
    </citation>
    <scope>NUCLEOTIDE SEQUENCE [LARGE SCALE GENOMIC DNA]</scope>
    <source>
        <strain evidence="3">DSM 16094</strain>
    </source>
</reference>
<dbReference type="Gene3D" id="1.25.40.10">
    <property type="entry name" value="Tetratricopeptide repeat domain"/>
    <property type="match status" value="1"/>
</dbReference>
<dbReference type="eggNOG" id="ENOG50332Q3">
    <property type="taxonomic scope" value="Bacteria"/>
</dbReference>